<evidence type="ECO:0000313" key="10">
    <source>
        <dbReference type="Proteomes" id="UP000801492"/>
    </source>
</evidence>
<dbReference type="InterPro" id="IPR033116">
    <property type="entry name" value="TRYPSIN_SER"/>
</dbReference>
<proteinExistence type="inferred from homology"/>
<protein>
    <recommendedName>
        <fullName evidence="8">Peptidase S1 domain-containing protein</fullName>
    </recommendedName>
</protein>
<dbReference type="InterPro" id="IPR043504">
    <property type="entry name" value="Peptidase_S1_PA_chymotrypsin"/>
</dbReference>
<sequence>MKLFFPVCYCLVLLLESIFADEKDISPIAGPHRINYFMDTRLKGFRVVGGVKATRHQFPYQISLQYNGRHICGGALINETRVITAAHCKIKKKGTYEVVAGIIKLKEKNEDVQRIRVKSFITHPKFPFSNTVSTNDIGFLVLSEPVKLSNAVQLIGLPTYEQCESLEPVTITGWGYVDSEKEEVSKRLRWAKLQRITNKECASNLIRLTNTAQPLDSTMICIVAALGKNNSACDGDSGGPLVLDNVIVGVVSWGLTPCGLKKAPTVAARVCSYEKFIARSSSSSRMFLYHIKSRFIFVTWVYLRKMQF</sequence>
<dbReference type="CDD" id="cd00190">
    <property type="entry name" value="Tryp_SPc"/>
    <property type="match status" value="1"/>
</dbReference>
<dbReference type="SMART" id="SM00020">
    <property type="entry name" value="Tryp_SPc"/>
    <property type="match status" value="1"/>
</dbReference>
<name>A0A8K0DJS5_IGNLU</name>
<accession>A0A8K0DJS5</accession>
<feature type="signal peptide" evidence="7">
    <location>
        <begin position="1"/>
        <end position="20"/>
    </location>
</feature>
<dbReference type="PROSITE" id="PS00134">
    <property type="entry name" value="TRYPSIN_HIS"/>
    <property type="match status" value="1"/>
</dbReference>
<dbReference type="OrthoDB" id="10061449at2759"/>
<evidence type="ECO:0000256" key="5">
    <source>
        <dbReference type="ARBA" id="ARBA00023157"/>
    </source>
</evidence>
<keyword evidence="4 6" id="KW-0720">Serine protease</keyword>
<reference evidence="9" key="1">
    <citation type="submission" date="2019-08" db="EMBL/GenBank/DDBJ databases">
        <title>The genome of the North American firefly Photinus pyralis.</title>
        <authorList>
            <consortium name="Photinus pyralis genome working group"/>
            <person name="Fallon T.R."/>
            <person name="Sander Lower S.E."/>
            <person name="Weng J.-K."/>
        </authorList>
    </citation>
    <scope>NUCLEOTIDE SEQUENCE</scope>
    <source>
        <strain evidence="9">TRF0915ILg1</strain>
        <tissue evidence="9">Whole body</tissue>
    </source>
</reference>
<dbReference type="Pfam" id="PF00089">
    <property type="entry name" value="Trypsin"/>
    <property type="match status" value="1"/>
</dbReference>
<comment type="similarity">
    <text evidence="1">Belongs to the peptidase S1 family.</text>
</comment>
<evidence type="ECO:0000256" key="2">
    <source>
        <dbReference type="ARBA" id="ARBA00022670"/>
    </source>
</evidence>
<dbReference type="PROSITE" id="PS50240">
    <property type="entry name" value="TRYPSIN_DOM"/>
    <property type="match status" value="1"/>
</dbReference>
<dbReference type="PANTHER" id="PTHR24276:SF95">
    <property type="entry name" value="PEPTIDASE S1 DOMAIN-CONTAINING PROTEIN"/>
    <property type="match status" value="1"/>
</dbReference>
<evidence type="ECO:0000259" key="8">
    <source>
        <dbReference type="PROSITE" id="PS50240"/>
    </source>
</evidence>
<dbReference type="InterPro" id="IPR009003">
    <property type="entry name" value="Peptidase_S1_PA"/>
</dbReference>
<dbReference type="InterPro" id="IPR001254">
    <property type="entry name" value="Trypsin_dom"/>
</dbReference>
<organism evidence="9 10">
    <name type="scientific">Ignelater luminosus</name>
    <name type="common">Cucubano</name>
    <name type="synonym">Pyrophorus luminosus</name>
    <dbReference type="NCBI Taxonomy" id="2038154"/>
    <lineage>
        <taxon>Eukaryota</taxon>
        <taxon>Metazoa</taxon>
        <taxon>Ecdysozoa</taxon>
        <taxon>Arthropoda</taxon>
        <taxon>Hexapoda</taxon>
        <taxon>Insecta</taxon>
        <taxon>Pterygota</taxon>
        <taxon>Neoptera</taxon>
        <taxon>Endopterygota</taxon>
        <taxon>Coleoptera</taxon>
        <taxon>Polyphaga</taxon>
        <taxon>Elateriformia</taxon>
        <taxon>Elateroidea</taxon>
        <taxon>Elateridae</taxon>
        <taxon>Agrypninae</taxon>
        <taxon>Pyrophorini</taxon>
        <taxon>Ignelater</taxon>
    </lineage>
</organism>
<dbReference type="SUPFAM" id="SSF50494">
    <property type="entry name" value="Trypsin-like serine proteases"/>
    <property type="match status" value="1"/>
</dbReference>
<keyword evidence="2 6" id="KW-0645">Protease</keyword>
<evidence type="ECO:0000256" key="6">
    <source>
        <dbReference type="RuleBase" id="RU363034"/>
    </source>
</evidence>
<dbReference type="PANTHER" id="PTHR24276">
    <property type="entry name" value="POLYSERASE-RELATED"/>
    <property type="match status" value="1"/>
</dbReference>
<dbReference type="InterPro" id="IPR050430">
    <property type="entry name" value="Peptidase_S1"/>
</dbReference>
<gene>
    <name evidence="9" type="ORF">ILUMI_01671</name>
</gene>
<dbReference type="InterPro" id="IPR001314">
    <property type="entry name" value="Peptidase_S1A"/>
</dbReference>
<dbReference type="Gene3D" id="2.40.10.10">
    <property type="entry name" value="Trypsin-like serine proteases"/>
    <property type="match status" value="2"/>
</dbReference>
<dbReference type="EMBL" id="VTPC01000754">
    <property type="protein sequence ID" value="KAF2904503.1"/>
    <property type="molecule type" value="Genomic_DNA"/>
</dbReference>
<keyword evidence="10" id="KW-1185">Reference proteome</keyword>
<evidence type="ECO:0000256" key="4">
    <source>
        <dbReference type="ARBA" id="ARBA00022825"/>
    </source>
</evidence>
<keyword evidence="3 6" id="KW-0378">Hydrolase</keyword>
<evidence type="ECO:0000256" key="7">
    <source>
        <dbReference type="SAM" id="SignalP"/>
    </source>
</evidence>
<dbReference type="InterPro" id="IPR018114">
    <property type="entry name" value="TRYPSIN_HIS"/>
</dbReference>
<feature type="domain" description="Peptidase S1" evidence="8">
    <location>
        <begin position="47"/>
        <end position="301"/>
    </location>
</feature>
<evidence type="ECO:0000256" key="1">
    <source>
        <dbReference type="ARBA" id="ARBA00007664"/>
    </source>
</evidence>
<feature type="chain" id="PRO_5035437449" description="Peptidase S1 domain-containing protein" evidence="7">
    <location>
        <begin position="21"/>
        <end position="308"/>
    </location>
</feature>
<dbReference type="PROSITE" id="PS00135">
    <property type="entry name" value="TRYPSIN_SER"/>
    <property type="match status" value="1"/>
</dbReference>
<comment type="caution">
    <text evidence="9">The sequence shown here is derived from an EMBL/GenBank/DDBJ whole genome shotgun (WGS) entry which is preliminary data.</text>
</comment>
<dbReference type="Proteomes" id="UP000801492">
    <property type="component" value="Unassembled WGS sequence"/>
</dbReference>
<dbReference type="GO" id="GO:0004252">
    <property type="term" value="F:serine-type endopeptidase activity"/>
    <property type="evidence" value="ECO:0007669"/>
    <property type="project" value="InterPro"/>
</dbReference>
<dbReference type="AlphaFoldDB" id="A0A8K0DJS5"/>
<evidence type="ECO:0000313" key="9">
    <source>
        <dbReference type="EMBL" id="KAF2904503.1"/>
    </source>
</evidence>
<dbReference type="GO" id="GO:0006508">
    <property type="term" value="P:proteolysis"/>
    <property type="evidence" value="ECO:0007669"/>
    <property type="project" value="UniProtKB-KW"/>
</dbReference>
<dbReference type="PRINTS" id="PR00722">
    <property type="entry name" value="CHYMOTRYPSIN"/>
</dbReference>
<keyword evidence="7" id="KW-0732">Signal</keyword>
<keyword evidence="5" id="KW-1015">Disulfide bond</keyword>
<dbReference type="FunFam" id="2.40.10.10:FF:000004">
    <property type="entry name" value="Tryptase gamma 1"/>
    <property type="match status" value="1"/>
</dbReference>
<evidence type="ECO:0000256" key="3">
    <source>
        <dbReference type="ARBA" id="ARBA00022801"/>
    </source>
</evidence>